<proteinExistence type="predicted"/>
<protein>
    <submittedName>
        <fullName evidence="1">WD repeat-containing protein</fullName>
    </submittedName>
</protein>
<sequence>MLRIFFNSRQLIHQDKVELVVSAAQIDTESEAWLVFNQTSQRDVSINRTRPLLVLVSSPSVTPTPEQKAVWDLVLKRVGTESSMYEMGVDMVTGSLLPSHSDVQLSCLTGERIK</sequence>
<keyword evidence="2" id="KW-1185">Reference proteome</keyword>
<comment type="caution">
    <text evidence="1">The sequence shown here is derived from an EMBL/GenBank/DDBJ whole genome shotgun (WGS) entry which is preliminary data.</text>
</comment>
<evidence type="ECO:0000313" key="1">
    <source>
        <dbReference type="EMBL" id="KAJ7347644.1"/>
    </source>
</evidence>
<feature type="non-terminal residue" evidence="1">
    <location>
        <position position="114"/>
    </location>
</feature>
<evidence type="ECO:0000313" key="2">
    <source>
        <dbReference type="Proteomes" id="UP001163046"/>
    </source>
</evidence>
<accession>A0A9W9YH75</accession>
<name>A0A9W9YH75_9CNID</name>
<dbReference type="OrthoDB" id="2161379at2759"/>
<reference evidence="1" key="1">
    <citation type="submission" date="2023-01" db="EMBL/GenBank/DDBJ databases">
        <title>Genome assembly of the deep-sea coral Lophelia pertusa.</title>
        <authorList>
            <person name="Herrera S."/>
            <person name="Cordes E."/>
        </authorList>
    </citation>
    <scope>NUCLEOTIDE SEQUENCE</scope>
    <source>
        <strain evidence="1">USNM1676648</strain>
        <tissue evidence="1">Polyp</tissue>
    </source>
</reference>
<dbReference type="AlphaFoldDB" id="A0A9W9YH75"/>
<organism evidence="1 2">
    <name type="scientific">Desmophyllum pertusum</name>
    <dbReference type="NCBI Taxonomy" id="174260"/>
    <lineage>
        <taxon>Eukaryota</taxon>
        <taxon>Metazoa</taxon>
        <taxon>Cnidaria</taxon>
        <taxon>Anthozoa</taxon>
        <taxon>Hexacorallia</taxon>
        <taxon>Scleractinia</taxon>
        <taxon>Caryophylliina</taxon>
        <taxon>Caryophylliidae</taxon>
        <taxon>Desmophyllum</taxon>
    </lineage>
</organism>
<gene>
    <name evidence="1" type="primary">wdr17_2</name>
    <name evidence="1" type="ORF">OS493_039833</name>
</gene>
<dbReference type="EMBL" id="MU827547">
    <property type="protein sequence ID" value="KAJ7347644.1"/>
    <property type="molecule type" value="Genomic_DNA"/>
</dbReference>
<dbReference type="Proteomes" id="UP001163046">
    <property type="component" value="Unassembled WGS sequence"/>
</dbReference>